<evidence type="ECO:0000256" key="5">
    <source>
        <dbReference type="ARBA" id="ARBA00023242"/>
    </source>
</evidence>
<dbReference type="InterPro" id="IPR042036">
    <property type="entry name" value="RRP8_N"/>
</dbReference>
<proteinExistence type="inferred from homology"/>
<keyword evidence="9" id="KW-1185">Reference proteome</keyword>
<dbReference type="GO" id="GO:0032259">
    <property type="term" value="P:methylation"/>
    <property type="evidence" value="ECO:0007669"/>
    <property type="project" value="UniProtKB-KW"/>
</dbReference>
<comment type="subcellular location">
    <subcellularLocation>
        <location evidence="6">Nucleus</location>
        <location evidence="6">Nucleolus</location>
    </subcellularLocation>
</comment>
<dbReference type="Pfam" id="PF05148">
    <property type="entry name" value="Methyltransf_8"/>
    <property type="match status" value="1"/>
</dbReference>
<comment type="function">
    <text evidence="6">Probable methyltransferase required to silence rDNA.</text>
</comment>
<accession>A0AAD6KI82</accession>
<keyword evidence="2 6" id="KW-0489">Methyltransferase</keyword>
<keyword evidence="5 6" id="KW-0539">Nucleus</keyword>
<dbReference type="Proteomes" id="UP001162972">
    <property type="component" value="Chromosome 16"/>
</dbReference>
<dbReference type="EMBL" id="JAPFFJ010000006">
    <property type="protein sequence ID" value="KAJ6423961.1"/>
    <property type="molecule type" value="Genomic_DNA"/>
</dbReference>
<dbReference type="EC" id="2.1.1.-" evidence="6"/>
<organism evidence="8 9">
    <name type="scientific">Salix udensis</name>
    <dbReference type="NCBI Taxonomy" id="889485"/>
    <lineage>
        <taxon>Eukaryota</taxon>
        <taxon>Viridiplantae</taxon>
        <taxon>Streptophyta</taxon>
        <taxon>Embryophyta</taxon>
        <taxon>Tracheophyta</taxon>
        <taxon>Spermatophyta</taxon>
        <taxon>Magnoliopsida</taxon>
        <taxon>eudicotyledons</taxon>
        <taxon>Gunneridae</taxon>
        <taxon>Pentapetalae</taxon>
        <taxon>rosids</taxon>
        <taxon>fabids</taxon>
        <taxon>Malpighiales</taxon>
        <taxon>Salicaceae</taxon>
        <taxon>Saliceae</taxon>
        <taxon>Salix</taxon>
    </lineage>
</organism>
<evidence type="ECO:0000256" key="6">
    <source>
        <dbReference type="RuleBase" id="RU365074"/>
    </source>
</evidence>
<dbReference type="GO" id="GO:0005730">
    <property type="term" value="C:nucleolus"/>
    <property type="evidence" value="ECO:0007669"/>
    <property type="project" value="UniProtKB-SubCell"/>
</dbReference>
<evidence type="ECO:0000256" key="3">
    <source>
        <dbReference type="ARBA" id="ARBA00022679"/>
    </source>
</evidence>
<comment type="caution">
    <text evidence="8">The sequence shown here is derived from an EMBL/GenBank/DDBJ whole genome shotgun (WGS) entry which is preliminary data.</text>
</comment>
<keyword evidence="3 6" id="KW-0808">Transferase</keyword>
<reference evidence="8 9" key="1">
    <citation type="journal article" date="2023" name="Int. J. Mol. Sci.">
        <title>De Novo Assembly and Annotation of 11 Diverse Shrub Willow (Salix) Genomes Reveals Novel Gene Organization in Sex-Linked Regions.</title>
        <authorList>
            <person name="Hyden B."/>
            <person name="Feng K."/>
            <person name="Yates T.B."/>
            <person name="Jawdy S."/>
            <person name="Cereghino C."/>
            <person name="Smart L.B."/>
            <person name="Muchero W."/>
        </authorList>
    </citation>
    <scope>NUCLEOTIDE SEQUENCE [LARGE SCALE GENOMIC DNA]</scope>
    <source>
        <tissue evidence="8">Shoot tip</tissue>
    </source>
</reference>
<evidence type="ECO:0000256" key="7">
    <source>
        <dbReference type="SAM" id="MobiDB-lite"/>
    </source>
</evidence>
<evidence type="ECO:0000313" key="9">
    <source>
        <dbReference type="Proteomes" id="UP001162972"/>
    </source>
</evidence>
<keyword evidence="4 6" id="KW-0949">S-adenosyl-L-methionine</keyword>
<protein>
    <recommendedName>
        <fullName evidence="6">Ribosomal RNA-processing protein 8</fullName>
        <ecNumber evidence="6">2.1.1.-</ecNumber>
    </recommendedName>
</protein>
<evidence type="ECO:0000256" key="1">
    <source>
        <dbReference type="ARBA" id="ARBA00022552"/>
    </source>
</evidence>
<feature type="compositionally biased region" description="Basic residues" evidence="7">
    <location>
        <begin position="1"/>
        <end position="16"/>
    </location>
</feature>
<dbReference type="Gene3D" id="1.10.10.2150">
    <property type="entry name" value="Ribosomal RNA-processing protein 8, N-terminal domain"/>
    <property type="match status" value="1"/>
</dbReference>
<dbReference type="AlphaFoldDB" id="A0AAD6KI82"/>
<dbReference type="PANTHER" id="PTHR12787:SF0">
    <property type="entry name" value="RIBOSOMAL RNA-PROCESSING PROTEIN 8"/>
    <property type="match status" value="1"/>
</dbReference>
<dbReference type="GO" id="GO:0008168">
    <property type="term" value="F:methyltransferase activity"/>
    <property type="evidence" value="ECO:0007669"/>
    <property type="project" value="UniProtKB-KW"/>
</dbReference>
<evidence type="ECO:0000256" key="2">
    <source>
        <dbReference type="ARBA" id="ARBA00022603"/>
    </source>
</evidence>
<dbReference type="PANTHER" id="PTHR12787">
    <property type="entry name" value="RIBOSOMAL RNA-PROCESSING PROTEIN 8"/>
    <property type="match status" value="1"/>
</dbReference>
<dbReference type="GO" id="GO:0006364">
    <property type="term" value="P:rRNA processing"/>
    <property type="evidence" value="ECO:0007669"/>
    <property type="project" value="UniProtKB-UniRule"/>
</dbReference>
<feature type="region of interest" description="Disordered" evidence="7">
    <location>
        <begin position="1"/>
        <end position="32"/>
    </location>
</feature>
<evidence type="ECO:0000313" key="8">
    <source>
        <dbReference type="EMBL" id="KAJ6423961.1"/>
    </source>
</evidence>
<name>A0AAD6KI82_9ROSI</name>
<sequence length="88" mass="10132">MKETKSRKRQREKHGRPQNMASASSKIKKSSSDFLDKMRARLSGGHFRMINEKLYTCTGDEALNYFKEDPSLFDMVAFVCSRINPPSI</sequence>
<keyword evidence="1 6" id="KW-0698">rRNA processing</keyword>
<dbReference type="InterPro" id="IPR007823">
    <property type="entry name" value="RRP8"/>
</dbReference>
<gene>
    <name evidence="8" type="ORF">OIU84_024855</name>
</gene>
<comment type="similarity">
    <text evidence="6">Belongs to the methyltransferase superfamily. RRP8 family.</text>
</comment>
<evidence type="ECO:0000256" key="4">
    <source>
        <dbReference type="ARBA" id="ARBA00022691"/>
    </source>
</evidence>